<dbReference type="Proteomes" id="UP001549320">
    <property type="component" value="Unassembled WGS sequence"/>
</dbReference>
<dbReference type="EMBL" id="JBEPSH010000001">
    <property type="protein sequence ID" value="MET4575314.1"/>
    <property type="molecule type" value="Genomic_DNA"/>
</dbReference>
<evidence type="ECO:0000256" key="1">
    <source>
        <dbReference type="SAM" id="MobiDB-lite"/>
    </source>
</evidence>
<feature type="compositionally biased region" description="Basic and acidic residues" evidence="1">
    <location>
        <begin position="15"/>
        <end position="29"/>
    </location>
</feature>
<gene>
    <name evidence="2" type="ORF">ABIE13_000411</name>
</gene>
<reference evidence="2 3" key="1">
    <citation type="submission" date="2024-06" db="EMBL/GenBank/DDBJ databases">
        <title>Sorghum-associated microbial communities from plants grown in Nebraska, USA.</title>
        <authorList>
            <person name="Schachtman D."/>
        </authorList>
    </citation>
    <scope>NUCLEOTIDE SEQUENCE [LARGE SCALE GENOMIC DNA]</scope>
    <source>
        <strain evidence="2 3">2709</strain>
    </source>
</reference>
<feature type="region of interest" description="Disordered" evidence="1">
    <location>
        <begin position="1"/>
        <end position="53"/>
    </location>
</feature>
<evidence type="ECO:0000313" key="2">
    <source>
        <dbReference type="EMBL" id="MET4575314.1"/>
    </source>
</evidence>
<sequence>MPGNPHETSFPGERFTVKDRFGLNSKREGLNQTPDSYRQFYRQPVSLAGDSHR</sequence>
<comment type="caution">
    <text evidence="2">The sequence shown here is derived from an EMBL/GenBank/DDBJ whole genome shotgun (WGS) entry which is preliminary data.</text>
</comment>
<keyword evidence="3" id="KW-1185">Reference proteome</keyword>
<protein>
    <submittedName>
        <fullName evidence="2">Uncharacterized protein</fullName>
    </submittedName>
</protein>
<evidence type="ECO:0000313" key="3">
    <source>
        <dbReference type="Proteomes" id="UP001549320"/>
    </source>
</evidence>
<proteinExistence type="predicted"/>
<organism evidence="2 3">
    <name type="scientific">Ottowia thiooxydans</name>
    <dbReference type="NCBI Taxonomy" id="219182"/>
    <lineage>
        <taxon>Bacteria</taxon>
        <taxon>Pseudomonadati</taxon>
        <taxon>Pseudomonadota</taxon>
        <taxon>Betaproteobacteria</taxon>
        <taxon>Burkholderiales</taxon>
        <taxon>Comamonadaceae</taxon>
        <taxon>Ottowia</taxon>
    </lineage>
</organism>
<accession>A0ABV2Q2R8</accession>
<name>A0ABV2Q2R8_9BURK</name>